<reference evidence="8" key="1">
    <citation type="submission" date="2009-10" db="EMBL/GenBank/DDBJ databases">
        <title>Diversity of trophic interactions inside an arsenic-rich microbial ecosystem.</title>
        <authorList>
            <person name="Bertin P.N."/>
            <person name="Heinrich-Salmeron A."/>
            <person name="Pelletier E."/>
            <person name="Goulhen-Chollet F."/>
            <person name="Arsene-Ploetze F."/>
            <person name="Gallien S."/>
            <person name="Calteau A."/>
            <person name="Vallenet D."/>
            <person name="Casiot C."/>
            <person name="Chane-Woon-Ming B."/>
            <person name="Giloteaux L."/>
            <person name="Barakat M."/>
            <person name="Bonnefoy V."/>
            <person name="Bruneel O."/>
            <person name="Chandler M."/>
            <person name="Cleiss J."/>
            <person name="Duran R."/>
            <person name="Elbaz-Poulichet F."/>
            <person name="Fonknechten N."/>
            <person name="Lauga B."/>
            <person name="Mornico D."/>
            <person name="Ortet P."/>
            <person name="Schaeffer C."/>
            <person name="Siguier P."/>
            <person name="Alexander Thil Smith A."/>
            <person name="Van Dorsselaer A."/>
            <person name="Weissenbach J."/>
            <person name="Medigue C."/>
            <person name="Le Paslier D."/>
        </authorList>
    </citation>
    <scope>NUCLEOTIDE SEQUENCE</scope>
</reference>
<name>E6QKE3_9ZZZZ</name>
<dbReference type="InterPro" id="IPR015865">
    <property type="entry name" value="Riboflavin_kinase_bac/euk"/>
</dbReference>
<keyword evidence="6" id="KW-0067">ATP-binding</keyword>
<keyword evidence="8" id="KW-0548">Nucleotidyltransferase</keyword>
<sequence length="36" mass="4321">MRLRPEIKWPSPDALRSQILRDVARAQRYFSLLHSL</sequence>
<evidence type="ECO:0000256" key="6">
    <source>
        <dbReference type="ARBA" id="ARBA00022840"/>
    </source>
</evidence>
<proteinExistence type="predicted"/>
<keyword evidence="3" id="KW-0288">FMN</keyword>
<dbReference type="Pfam" id="PF01687">
    <property type="entry name" value="Flavokinase"/>
    <property type="match status" value="1"/>
</dbReference>
<evidence type="ECO:0000256" key="4">
    <source>
        <dbReference type="ARBA" id="ARBA00022679"/>
    </source>
</evidence>
<feature type="domain" description="Riboflavin kinase" evidence="7">
    <location>
        <begin position="2"/>
        <end position="30"/>
    </location>
</feature>
<dbReference type="GO" id="GO:0008531">
    <property type="term" value="F:riboflavin kinase activity"/>
    <property type="evidence" value="ECO:0007669"/>
    <property type="project" value="UniProtKB-EC"/>
</dbReference>
<comment type="caution">
    <text evidence="8">The sequence shown here is derived from an EMBL/GenBank/DDBJ whole genome shotgun (WGS) entry which is preliminary data.</text>
</comment>
<dbReference type="GO" id="GO:0009231">
    <property type="term" value="P:riboflavin biosynthetic process"/>
    <property type="evidence" value="ECO:0007669"/>
    <property type="project" value="InterPro"/>
</dbReference>
<evidence type="ECO:0000313" key="8">
    <source>
        <dbReference type="EMBL" id="CBI07710.1"/>
    </source>
</evidence>
<dbReference type="EC" id="2.7.1.26" evidence="1"/>
<dbReference type="SUPFAM" id="SSF82114">
    <property type="entry name" value="Riboflavin kinase-like"/>
    <property type="match status" value="1"/>
</dbReference>
<dbReference type="GO" id="GO:0016779">
    <property type="term" value="F:nucleotidyltransferase activity"/>
    <property type="evidence" value="ECO:0007669"/>
    <property type="project" value="UniProtKB-KW"/>
</dbReference>
<keyword evidence="8" id="KW-0418">Kinase</keyword>
<protein>
    <recommendedName>
        <fullName evidence="1">riboflavin kinase</fullName>
        <ecNumber evidence="1">2.7.1.26</ecNumber>
    </recommendedName>
</protein>
<keyword evidence="5" id="KW-0547">Nucleotide-binding</keyword>
<accession>E6QKE3</accession>
<dbReference type="AlphaFoldDB" id="E6QKE3"/>
<evidence type="ECO:0000256" key="1">
    <source>
        <dbReference type="ARBA" id="ARBA00012105"/>
    </source>
</evidence>
<organism evidence="8">
    <name type="scientific">mine drainage metagenome</name>
    <dbReference type="NCBI Taxonomy" id="410659"/>
    <lineage>
        <taxon>unclassified sequences</taxon>
        <taxon>metagenomes</taxon>
        <taxon>ecological metagenomes</taxon>
    </lineage>
</organism>
<dbReference type="InterPro" id="IPR023465">
    <property type="entry name" value="Riboflavin_kinase_dom_sf"/>
</dbReference>
<evidence type="ECO:0000256" key="5">
    <source>
        <dbReference type="ARBA" id="ARBA00022741"/>
    </source>
</evidence>
<keyword evidence="2" id="KW-0285">Flavoprotein</keyword>
<dbReference type="GO" id="GO:0005524">
    <property type="term" value="F:ATP binding"/>
    <property type="evidence" value="ECO:0007669"/>
    <property type="project" value="UniProtKB-KW"/>
</dbReference>
<keyword evidence="4 8" id="KW-0808">Transferase</keyword>
<evidence type="ECO:0000259" key="7">
    <source>
        <dbReference type="Pfam" id="PF01687"/>
    </source>
</evidence>
<evidence type="ECO:0000256" key="3">
    <source>
        <dbReference type="ARBA" id="ARBA00022643"/>
    </source>
</evidence>
<gene>
    <name evidence="8" type="ORF">CARN6_1081</name>
</gene>
<evidence type="ECO:0000256" key="2">
    <source>
        <dbReference type="ARBA" id="ARBA00022630"/>
    </source>
</evidence>
<dbReference type="EMBL" id="CABQ01000124">
    <property type="protein sequence ID" value="CBI07710.1"/>
    <property type="molecule type" value="Genomic_DNA"/>
</dbReference>